<comment type="cofactor">
    <cofactor evidence="14">
        <name>[4Fe-4S] cluster</name>
        <dbReference type="ChEBI" id="CHEBI:49883"/>
    </cofactor>
    <text evidence="14">Binds 1 [4Fe-4S] cluster.</text>
</comment>
<evidence type="ECO:0000256" key="13">
    <source>
        <dbReference type="ARBA" id="ARBA00023204"/>
    </source>
</evidence>
<dbReference type="GO" id="GO:0004386">
    <property type="term" value="F:helicase activity"/>
    <property type="evidence" value="ECO:0007669"/>
    <property type="project" value="UniProtKB-KW"/>
</dbReference>
<dbReference type="SUPFAM" id="SSF52540">
    <property type="entry name" value="P-loop containing nucleoside triphosphate hydrolases"/>
    <property type="match status" value="1"/>
</dbReference>
<evidence type="ECO:0000256" key="11">
    <source>
        <dbReference type="ARBA" id="ARBA00023014"/>
    </source>
</evidence>
<dbReference type="InterPro" id="IPR011604">
    <property type="entry name" value="PDDEXK-like_dom_sf"/>
</dbReference>
<name>A0A160IMB8_9BACL</name>
<comment type="cofactor">
    <cofactor evidence="14">
        <name>Mg(2+)</name>
        <dbReference type="ChEBI" id="CHEBI:18420"/>
    </cofactor>
</comment>
<dbReference type="InterPro" id="IPR014140">
    <property type="entry name" value="DNA_helicase_suAddB"/>
</dbReference>
<dbReference type="RefSeq" id="WP_066392920.1">
    <property type="nucleotide sequence ID" value="NZ_CP015378.1"/>
</dbReference>
<evidence type="ECO:0000256" key="8">
    <source>
        <dbReference type="ARBA" id="ARBA00022839"/>
    </source>
</evidence>
<comment type="function">
    <text evidence="14">The heterodimer acts as both an ATP-dependent DNA helicase and an ATP-dependent, dual-direction single-stranded exonuclease. Recognizes the chi site generating a DNA molecule suitable for the initiation of homologous recombination. The AddB subunit has 5' -&gt; 3' nuclease activity but not helicase activity.</text>
</comment>
<organism evidence="16 17">
    <name type="scientific">Fictibacillus phosphorivorans</name>
    <dbReference type="NCBI Taxonomy" id="1221500"/>
    <lineage>
        <taxon>Bacteria</taxon>
        <taxon>Bacillati</taxon>
        <taxon>Bacillota</taxon>
        <taxon>Bacilli</taxon>
        <taxon>Bacillales</taxon>
        <taxon>Fictibacillaceae</taxon>
        <taxon>Fictibacillus</taxon>
    </lineage>
</organism>
<evidence type="ECO:0000256" key="10">
    <source>
        <dbReference type="ARBA" id="ARBA00023004"/>
    </source>
</evidence>
<keyword evidence="12 14" id="KW-0238">DNA-binding</keyword>
<dbReference type="NCBIfam" id="TIGR02773">
    <property type="entry name" value="addB_Gpos"/>
    <property type="match status" value="1"/>
</dbReference>
<feature type="binding site" evidence="14">
    <location>
        <position position="1133"/>
    </location>
    <ligand>
        <name>[4Fe-4S] cluster</name>
        <dbReference type="ChEBI" id="CHEBI:49883"/>
    </ligand>
</feature>
<dbReference type="Pfam" id="PF21445">
    <property type="entry name" value="ADDB_N"/>
    <property type="match status" value="1"/>
</dbReference>
<dbReference type="InterPro" id="IPR014017">
    <property type="entry name" value="DNA_helicase_UvrD-like_C"/>
</dbReference>
<dbReference type="PANTHER" id="PTHR30591:SF1">
    <property type="entry name" value="RECBCD ENZYME SUBUNIT RECC"/>
    <property type="match status" value="1"/>
</dbReference>
<keyword evidence="10 14" id="KW-0408">Iron</keyword>
<reference evidence="16 17" key="1">
    <citation type="submission" date="2016-04" db="EMBL/GenBank/DDBJ databases">
        <title>Complete genome sequence of Fictibacillus phosphorivorans G25-29, a strain toxic to nematodes.</title>
        <authorList>
            <person name="Zheng Z."/>
        </authorList>
    </citation>
    <scope>NUCLEOTIDE SEQUENCE [LARGE SCALE GENOMIC DNA]</scope>
    <source>
        <strain evidence="16 17">G25-29</strain>
    </source>
</reference>
<dbReference type="GO" id="GO:0051539">
    <property type="term" value="F:4 iron, 4 sulfur cluster binding"/>
    <property type="evidence" value="ECO:0007669"/>
    <property type="project" value="UniProtKB-KW"/>
</dbReference>
<accession>A0A160IMB8</accession>
<dbReference type="EMBL" id="CP015378">
    <property type="protein sequence ID" value="ANC76582.1"/>
    <property type="molecule type" value="Genomic_DNA"/>
</dbReference>
<dbReference type="InterPro" id="IPR049035">
    <property type="entry name" value="ADDB_N"/>
</dbReference>
<evidence type="ECO:0000256" key="7">
    <source>
        <dbReference type="ARBA" id="ARBA00022806"/>
    </source>
</evidence>
<dbReference type="Gene3D" id="3.40.50.300">
    <property type="entry name" value="P-loop containing nucleotide triphosphate hydrolases"/>
    <property type="match status" value="4"/>
</dbReference>
<dbReference type="KEGG" id="fpn:ABE65_007125"/>
<dbReference type="Pfam" id="PF12705">
    <property type="entry name" value="PDDEXK_1"/>
    <property type="match status" value="1"/>
</dbReference>
<evidence type="ECO:0000256" key="6">
    <source>
        <dbReference type="ARBA" id="ARBA00022801"/>
    </source>
</evidence>
<keyword evidence="5 14" id="KW-0227">DNA damage</keyword>
<evidence type="ECO:0000256" key="2">
    <source>
        <dbReference type="ARBA" id="ARBA00022722"/>
    </source>
</evidence>
<evidence type="ECO:0000256" key="12">
    <source>
        <dbReference type="ARBA" id="ARBA00023125"/>
    </source>
</evidence>
<dbReference type="HAMAP" id="MF_01452">
    <property type="entry name" value="AddB_type1"/>
    <property type="match status" value="1"/>
</dbReference>
<dbReference type="Gene3D" id="6.10.140.1030">
    <property type="match status" value="1"/>
</dbReference>
<protein>
    <recommendedName>
        <fullName evidence="14">ATP-dependent helicase/deoxyribonuclease subunit B</fullName>
        <ecNumber evidence="14">3.1.-.-</ecNumber>
    </recommendedName>
    <alternativeName>
        <fullName evidence="14">ATP-dependent helicase/nuclease subunit AddB</fullName>
    </alternativeName>
</protein>
<feature type="binding site" evidence="14">
    <location>
        <position position="1124"/>
    </location>
    <ligand>
        <name>[4Fe-4S] cluster</name>
        <dbReference type="ChEBI" id="CHEBI:49883"/>
    </ligand>
</feature>
<keyword evidence="4 14" id="KW-0547">Nucleotide-binding</keyword>
<dbReference type="GO" id="GO:0008409">
    <property type="term" value="F:5'-3' exonuclease activity"/>
    <property type="evidence" value="ECO:0007669"/>
    <property type="project" value="UniProtKB-UniRule"/>
</dbReference>
<sequence length="1167" mass="132832">MSLQFILGRSGSGKSHSVFKEIQRELTERPSGNPIIYLVPDQMTFQSEYKLASTPDLSGMMRAQVFSFSRLAWRILGETGGLTRMHITSTGIRMMLRKIVEHKKDDLKIFRKASEQSGFYELLELMTTELKRYCVSAEDLSWNAETLLSLGQKENNKKVLKDKLSDLSVLSSALEEALIGKYVDSEDYLRLLQAKIPLSESIKESEIYIDGFHSFTPQELEVAAGLMAHAKKVTIALTTDELITSSSEPHELDLFNMTKKTIKSLTTLAKELGVFVEEPIYLHEKPKFNSSAIAHIEEQYDQRPAIPSNNHEGVGVAAAVNIRSEVEGAARKITELVRDKGYRYRDIAVTVRNSGSYQTLIETVFTDYEIPVFLDQKKSMLHHPLIELIRSSLDIVLKNWRYESVFRAVKTDMLYPLDEIRKTTSEMRSCMDELENYVLALGIQGRRWTDPKPWKYKRFRGFESEDFGKTTRDDEKEQLINDMRDIIVSPLSRLAKNLSNSKSIIQYCKSLYQYLEDLNVPMKLERLRIQAESAGKLRAASEHGQVWNAVLGLLDEMVELTGEEELSKETWMQMLETGLESLKFALVPPSLDQVLVGTMERSRFTDVKVNFVLGVNDGIIPLKPKDDGLLSEDEREALERNGVVLAPSARRKLLDEQFMIYLALTNGSDHLFVSYALADEEGKTMQPSMVIQRLHDLFPDLKEELYQNEPASQNDKDFVQHPIKSISFLSAQLREWKKGYPISPIWWDVYNWMIEDNEYDLYAKRALSSLFYYNREAPLSTSVSKELYGDKILTSISRMELFQSCPFSQFMSYGLKLKERQMYKLEAPDIGQLFHAALKQMNDSLQQRSVAWSDLSKGDCYRLAGDIVELLAPQLQHEILLSSNRHLYIKKKLKEVVGKASHILSQHAKASGFSPAGLELAFASGATLPPLTYKLPNGTTMEVIGRIDRVDTAKSSKGLLMRVIDYKSSSTGLNLAELYHGIALQMLTYLDVAVTHSQTWLGEESVPAGVLYFHVHNPLLNQKKLLSVEEIEKEVLKKFKMKGLVLAEEEAVQLMDSTMEKRSSIIPVALTQKGFHKSHSSIASSEQFNTMRNHARKMAVTSGEGITNGVIDISPYEMKKKTPCTFCSYKPVCQFDQTLEENQYRQLRSEKDDVILEKMHEEGEKVK</sequence>
<evidence type="ECO:0000313" key="16">
    <source>
        <dbReference type="EMBL" id="ANC76582.1"/>
    </source>
</evidence>
<feature type="binding site" evidence="14">
    <location>
        <position position="1127"/>
    </location>
    <ligand>
        <name>[4Fe-4S] cluster</name>
        <dbReference type="ChEBI" id="CHEBI:49883"/>
    </ligand>
</feature>
<keyword evidence="9 14" id="KW-0067">ATP-binding</keyword>
<proteinExistence type="inferred from homology"/>
<comment type="miscellaneous">
    <text evidence="14">Despite having conserved helicase domains, this subunit does not have helicase activity.</text>
</comment>
<dbReference type="AlphaFoldDB" id="A0A160IMB8"/>
<keyword evidence="6 14" id="KW-0378">Hydrolase</keyword>
<dbReference type="GO" id="GO:0005524">
    <property type="term" value="F:ATP binding"/>
    <property type="evidence" value="ECO:0007669"/>
    <property type="project" value="UniProtKB-UniRule"/>
</dbReference>
<evidence type="ECO:0000313" key="17">
    <source>
        <dbReference type="Proteomes" id="UP000076623"/>
    </source>
</evidence>
<dbReference type="GO" id="GO:0046872">
    <property type="term" value="F:metal ion binding"/>
    <property type="evidence" value="ECO:0007669"/>
    <property type="project" value="UniProtKB-KW"/>
</dbReference>
<evidence type="ECO:0000259" key="15">
    <source>
        <dbReference type="PROSITE" id="PS51217"/>
    </source>
</evidence>
<dbReference type="Gene3D" id="3.90.320.10">
    <property type="match status" value="1"/>
</dbReference>
<keyword evidence="13 14" id="KW-0234">DNA repair</keyword>
<evidence type="ECO:0000256" key="14">
    <source>
        <dbReference type="HAMAP-Rule" id="MF_01452"/>
    </source>
</evidence>
<keyword evidence="1 14" id="KW-0004">4Fe-4S</keyword>
<keyword evidence="3 14" id="KW-0479">Metal-binding</keyword>
<feature type="binding site" evidence="14">
    <location>
        <position position="805"/>
    </location>
    <ligand>
        <name>[4Fe-4S] cluster</name>
        <dbReference type="ChEBI" id="CHEBI:49883"/>
    </ligand>
</feature>
<dbReference type="Proteomes" id="UP000076623">
    <property type="component" value="Chromosome"/>
</dbReference>
<dbReference type="InterPro" id="IPR027417">
    <property type="entry name" value="P-loop_NTPase"/>
</dbReference>
<dbReference type="PANTHER" id="PTHR30591">
    <property type="entry name" value="RECBCD ENZYME SUBUNIT RECC"/>
    <property type="match status" value="1"/>
</dbReference>
<dbReference type="EC" id="3.1.-.-" evidence="14"/>
<gene>
    <name evidence="14" type="primary">addB</name>
    <name evidence="16" type="ORF">ABE65_007125</name>
</gene>
<evidence type="ECO:0000256" key="3">
    <source>
        <dbReference type="ARBA" id="ARBA00022723"/>
    </source>
</evidence>
<evidence type="ECO:0000256" key="5">
    <source>
        <dbReference type="ARBA" id="ARBA00022763"/>
    </source>
</evidence>
<feature type="domain" description="UvrD-like helicase C-terminal" evidence="15">
    <location>
        <begin position="283"/>
        <end position="604"/>
    </location>
</feature>
<comment type="similarity">
    <text evidence="14">Belongs to the helicase family. AddB/RexB type 1 subfamily.</text>
</comment>
<dbReference type="STRING" id="1221500.ABE65_007125"/>
<comment type="subunit">
    <text evidence="14">Heterodimer of AddA and AddB.</text>
</comment>
<dbReference type="GO" id="GO:0000724">
    <property type="term" value="P:double-strand break repair via homologous recombination"/>
    <property type="evidence" value="ECO:0007669"/>
    <property type="project" value="UniProtKB-UniRule"/>
</dbReference>
<evidence type="ECO:0000256" key="4">
    <source>
        <dbReference type="ARBA" id="ARBA00022741"/>
    </source>
</evidence>
<keyword evidence="17" id="KW-1185">Reference proteome</keyword>
<keyword evidence="11 14" id="KW-0411">Iron-sulfur</keyword>
<evidence type="ECO:0000256" key="9">
    <source>
        <dbReference type="ARBA" id="ARBA00022840"/>
    </source>
</evidence>
<evidence type="ECO:0000256" key="1">
    <source>
        <dbReference type="ARBA" id="ARBA00022485"/>
    </source>
</evidence>
<keyword evidence="2 14" id="KW-0540">Nuclease</keyword>
<keyword evidence="7 14" id="KW-0347">Helicase</keyword>
<dbReference type="InterPro" id="IPR038726">
    <property type="entry name" value="PDDEXK_AddAB-type"/>
</dbReference>
<dbReference type="GO" id="GO:0003690">
    <property type="term" value="F:double-stranded DNA binding"/>
    <property type="evidence" value="ECO:0007669"/>
    <property type="project" value="UniProtKB-UniRule"/>
</dbReference>
<keyword evidence="8 14" id="KW-0269">Exonuclease</keyword>
<dbReference type="PROSITE" id="PS51217">
    <property type="entry name" value="UVRD_HELICASE_CTER"/>
    <property type="match status" value="1"/>
</dbReference>